<keyword evidence="2" id="KW-0560">Oxidoreductase</keyword>
<evidence type="ECO:0000259" key="1">
    <source>
        <dbReference type="PROSITE" id="PS51725"/>
    </source>
</evidence>
<protein>
    <submittedName>
        <fullName evidence="2">Quinol monooxygenase YgiN</fullName>
    </submittedName>
</protein>
<organism evidence="2 3">
    <name type="scientific">Marinomonas polaris DSM 16579</name>
    <dbReference type="NCBI Taxonomy" id="1122206"/>
    <lineage>
        <taxon>Bacteria</taxon>
        <taxon>Pseudomonadati</taxon>
        <taxon>Pseudomonadota</taxon>
        <taxon>Gammaproteobacteria</taxon>
        <taxon>Oceanospirillales</taxon>
        <taxon>Oceanospirillaceae</taxon>
        <taxon>Marinomonas</taxon>
    </lineage>
</organism>
<name>A0A1M4Y3N6_9GAMM</name>
<dbReference type="EMBL" id="FQVF01000005">
    <property type="protein sequence ID" value="SHF00427.1"/>
    <property type="molecule type" value="Genomic_DNA"/>
</dbReference>
<proteinExistence type="predicted"/>
<dbReference type="Proteomes" id="UP000184517">
    <property type="component" value="Unassembled WGS sequence"/>
</dbReference>
<dbReference type="Gene3D" id="3.30.70.100">
    <property type="match status" value="1"/>
</dbReference>
<dbReference type="AlphaFoldDB" id="A0A1M4Y3N6"/>
<dbReference type="InterPro" id="IPR007138">
    <property type="entry name" value="ABM_dom"/>
</dbReference>
<dbReference type="Pfam" id="PF03992">
    <property type="entry name" value="ABM"/>
    <property type="match status" value="1"/>
</dbReference>
<keyword evidence="3" id="KW-1185">Reference proteome</keyword>
<dbReference type="STRING" id="1122206.SAMN02745753_01117"/>
<dbReference type="PROSITE" id="PS51725">
    <property type="entry name" value="ABM"/>
    <property type="match status" value="1"/>
</dbReference>
<evidence type="ECO:0000313" key="3">
    <source>
        <dbReference type="Proteomes" id="UP000184517"/>
    </source>
</evidence>
<gene>
    <name evidence="2" type="ORF">SAMN02745753_01117</name>
</gene>
<evidence type="ECO:0000313" key="2">
    <source>
        <dbReference type="EMBL" id="SHF00427.1"/>
    </source>
</evidence>
<feature type="domain" description="ABM" evidence="1">
    <location>
        <begin position="4"/>
        <end position="91"/>
    </location>
</feature>
<dbReference type="OrthoDB" id="9812192at2"/>
<dbReference type="SUPFAM" id="SSF54909">
    <property type="entry name" value="Dimeric alpha+beta barrel"/>
    <property type="match status" value="1"/>
</dbReference>
<dbReference type="GO" id="GO:0004497">
    <property type="term" value="F:monooxygenase activity"/>
    <property type="evidence" value="ECO:0007669"/>
    <property type="project" value="UniProtKB-KW"/>
</dbReference>
<sequence length="91" mass="10363">MSKITLSGHIEVPSEDLDAVLAELPNHISLTHQEAGCITFTVTRDSDNPQRFSVYEEFTDRAAFEKHQARVKASHWGEVTKNVERFYSIDL</sequence>
<dbReference type="InterPro" id="IPR011008">
    <property type="entry name" value="Dimeric_a/b-barrel"/>
</dbReference>
<reference evidence="3" key="1">
    <citation type="submission" date="2016-11" db="EMBL/GenBank/DDBJ databases">
        <authorList>
            <person name="Varghese N."/>
            <person name="Submissions S."/>
        </authorList>
    </citation>
    <scope>NUCLEOTIDE SEQUENCE [LARGE SCALE GENOMIC DNA]</scope>
    <source>
        <strain evidence="3">DSM 16579</strain>
    </source>
</reference>
<dbReference type="RefSeq" id="WP_072838750.1">
    <property type="nucleotide sequence ID" value="NZ_FQVF01000005.1"/>
</dbReference>
<accession>A0A1M4Y3N6</accession>
<keyword evidence="2" id="KW-0503">Monooxygenase</keyword>